<dbReference type="InterPro" id="IPR020904">
    <property type="entry name" value="Sc_DH/Rdtase_CS"/>
</dbReference>
<dbReference type="AlphaFoldDB" id="A0A8F2FA62"/>
<protein>
    <submittedName>
        <fullName evidence="6">SDR family oxidoreductase</fullName>
    </submittedName>
</protein>
<sequence>MGQASPLPGRGADDLSGRSAVVAGGSRGLGLLLADRLTARGCAVTLAARDGAELDRARAKLLKRQPAATVRTAVCDLRERADVRDLFTATQDACGGVDLVIANAGIIQVAPLESLDAADFDDAMRSIFYAALHTSLEALPYLKESASGGRLALISSVGGLLGVPHLLPYACAKSAVGTLAEGLRAETSGTEVSVTAVYPGLMRTGSHLHAMFGGAQGQEYGWFSTVAGTPLVSMNAQRAAERIVRATVRRRARLVLTPAARAADLAHGIAPATTTRLSGVAARLLPRAPVRPRGMREGKDIDPPRGPVTRSVQRAGSALNERAADAYNERDRDTPER</sequence>
<organism evidence="6">
    <name type="scientific">Streptomyces kanamyceticus</name>
    <dbReference type="NCBI Taxonomy" id="1967"/>
    <lineage>
        <taxon>Bacteria</taxon>
        <taxon>Bacillati</taxon>
        <taxon>Actinomycetota</taxon>
        <taxon>Actinomycetes</taxon>
        <taxon>Kitasatosporales</taxon>
        <taxon>Streptomycetaceae</taxon>
        <taxon>Streptomyces</taxon>
    </lineage>
</organism>
<dbReference type="PANTHER" id="PTHR44196:SF1">
    <property type="entry name" value="DEHYDROGENASE_REDUCTASE SDR FAMILY MEMBER 7B"/>
    <property type="match status" value="1"/>
</dbReference>
<dbReference type="GO" id="GO:0016491">
    <property type="term" value="F:oxidoreductase activity"/>
    <property type="evidence" value="ECO:0007669"/>
    <property type="project" value="UniProtKB-KW"/>
</dbReference>
<comment type="similarity">
    <text evidence="1 3">Belongs to the short-chain dehydrogenases/reductases (SDR) family.</text>
</comment>
<evidence type="ECO:0000256" key="4">
    <source>
        <dbReference type="SAM" id="MobiDB-lite"/>
    </source>
</evidence>
<evidence type="ECO:0000256" key="3">
    <source>
        <dbReference type="RuleBase" id="RU000363"/>
    </source>
</evidence>
<gene>
    <name evidence="6" type="primary">orf6</name>
</gene>
<dbReference type="PRINTS" id="PR00080">
    <property type="entry name" value="SDRFAMILY"/>
</dbReference>
<evidence type="ECO:0000313" key="6">
    <source>
        <dbReference type="EMBL" id="QWT72262.1"/>
    </source>
</evidence>
<accession>A0A8F2FA62</accession>
<feature type="region of interest" description="Disordered" evidence="4">
    <location>
        <begin position="288"/>
        <end position="337"/>
    </location>
</feature>
<dbReference type="CDD" id="cd05233">
    <property type="entry name" value="SDR_c"/>
    <property type="match status" value="1"/>
</dbReference>
<proteinExistence type="inferred from homology"/>
<dbReference type="SMART" id="SM00822">
    <property type="entry name" value="PKS_KR"/>
    <property type="match status" value="1"/>
</dbReference>
<dbReference type="InterPro" id="IPR036291">
    <property type="entry name" value="NAD(P)-bd_dom_sf"/>
</dbReference>
<dbReference type="Gene3D" id="3.40.50.720">
    <property type="entry name" value="NAD(P)-binding Rossmann-like Domain"/>
    <property type="match status" value="1"/>
</dbReference>
<evidence type="ECO:0000256" key="2">
    <source>
        <dbReference type="ARBA" id="ARBA00023002"/>
    </source>
</evidence>
<dbReference type="RefSeq" id="WP_356581179.1">
    <property type="nucleotide sequence ID" value="NZ_CP172446.1"/>
</dbReference>
<dbReference type="InterPro" id="IPR057326">
    <property type="entry name" value="KR_dom"/>
</dbReference>
<keyword evidence="2" id="KW-0560">Oxidoreductase</keyword>
<reference evidence="6" key="2">
    <citation type="submission" date="2021-06" db="EMBL/GenBank/DDBJ databases">
        <authorList>
            <person name="Alferova V.A."/>
            <person name="Mardanov A.V."/>
            <person name="Beletsky A.V."/>
            <person name="Ravin N.V."/>
            <person name="Osterman I.A."/>
            <person name="Terekhov S.S."/>
        </authorList>
    </citation>
    <scope>NUCLEOTIDE SEQUENCE</scope>
    <source>
        <strain evidence="6">INA-Ac-5812</strain>
    </source>
</reference>
<dbReference type="EMBL" id="MZ394730">
    <property type="protein sequence ID" value="QWT72262.1"/>
    <property type="molecule type" value="Genomic_DNA"/>
</dbReference>
<evidence type="ECO:0000256" key="1">
    <source>
        <dbReference type="ARBA" id="ARBA00006484"/>
    </source>
</evidence>
<dbReference type="PROSITE" id="PS00061">
    <property type="entry name" value="ADH_SHORT"/>
    <property type="match status" value="1"/>
</dbReference>
<dbReference type="Pfam" id="PF00106">
    <property type="entry name" value="adh_short"/>
    <property type="match status" value="1"/>
</dbReference>
<dbReference type="SUPFAM" id="SSF51735">
    <property type="entry name" value="NAD(P)-binding Rossmann-fold domains"/>
    <property type="match status" value="1"/>
</dbReference>
<dbReference type="GO" id="GO:0016020">
    <property type="term" value="C:membrane"/>
    <property type="evidence" value="ECO:0007669"/>
    <property type="project" value="TreeGrafter"/>
</dbReference>
<name>A0A8F2FA62_STRKN</name>
<feature type="domain" description="Ketoreductase" evidence="5">
    <location>
        <begin position="18"/>
        <end position="201"/>
    </location>
</feature>
<evidence type="ECO:0000259" key="5">
    <source>
        <dbReference type="SMART" id="SM00822"/>
    </source>
</evidence>
<reference evidence="6" key="1">
    <citation type="journal article" date="2021" name="Angew. Chem. Int. Ed. Engl.">
        <title>Gausemycins A,B - cyclic lipoglycopeptides from Streptomyces sp.</title>
        <authorList>
            <person name="Tyurin A."/>
            <person name="Alferova V."/>
            <person name="Paramonov A."/>
            <person name="Shuvalov M."/>
            <person name="Kudryakova G."/>
            <person name="Rogozhin E."/>
            <person name="Zherebker A."/>
            <person name="Brylev V."/>
            <person name="Chistov A."/>
            <person name="Baranova A."/>
            <person name="Birykov M."/>
            <person name="Ivanov I."/>
            <person name="Prokhorenko I."/>
            <person name="Grammatikova N."/>
            <person name="Kravchenko T."/>
            <person name="Isakova E."/>
            <person name="Mirchink E."/>
            <person name="Gladkikh E."/>
            <person name="Svirshchevskaya E."/>
            <person name="Mardanov A."/>
            <person name="Beletsky A."/>
            <person name="Kocharovskaya M."/>
            <person name="Kulyaeva V."/>
            <person name="Shashkov A."/>
            <person name="Nifantiev N."/>
            <person name="Apt A."/>
            <person name="Majorov K."/>
            <person name="Efimova S."/>
            <person name="Ravin N."/>
            <person name="Nikolaev E."/>
            <person name="Ostroumova O."/>
            <person name="Katrukha G."/>
            <person name="Lapchinskaya O."/>
            <person name="Dontsova O."/>
            <person name="Terekhov S."/>
            <person name="Osterman I."/>
            <person name="Shenkarev Z."/>
            <person name="Korshun V.A."/>
        </authorList>
    </citation>
    <scope>NUCLEOTIDE SEQUENCE</scope>
    <source>
        <strain evidence="6">INA-Ac-5812</strain>
    </source>
</reference>
<feature type="compositionally biased region" description="Basic and acidic residues" evidence="4">
    <location>
        <begin position="294"/>
        <end position="303"/>
    </location>
</feature>
<dbReference type="PRINTS" id="PR00081">
    <property type="entry name" value="GDHRDH"/>
</dbReference>
<dbReference type="PANTHER" id="PTHR44196">
    <property type="entry name" value="DEHYDROGENASE/REDUCTASE SDR FAMILY MEMBER 7B"/>
    <property type="match status" value="1"/>
</dbReference>
<dbReference type="InterPro" id="IPR002347">
    <property type="entry name" value="SDR_fam"/>
</dbReference>
<feature type="compositionally biased region" description="Basic and acidic residues" evidence="4">
    <location>
        <begin position="322"/>
        <end position="337"/>
    </location>
</feature>